<evidence type="ECO:0000313" key="2">
    <source>
        <dbReference type="EMBL" id="MFC5214730.1"/>
    </source>
</evidence>
<keyword evidence="1" id="KW-0812">Transmembrane</keyword>
<feature type="transmembrane region" description="Helical" evidence="1">
    <location>
        <begin position="407"/>
        <end position="424"/>
    </location>
</feature>
<evidence type="ECO:0000256" key="1">
    <source>
        <dbReference type="SAM" id="Phobius"/>
    </source>
</evidence>
<accession>A0ABW0CG63</accession>
<reference evidence="3" key="1">
    <citation type="journal article" date="2019" name="Int. J. Syst. Evol. Microbiol.">
        <title>The Global Catalogue of Microorganisms (GCM) 10K type strain sequencing project: providing services to taxonomists for standard genome sequencing and annotation.</title>
        <authorList>
            <consortium name="The Broad Institute Genomics Platform"/>
            <consortium name="The Broad Institute Genome Sequencing Center for Infectious Disease"/>
            <person name="Wu L."/>
            <person name="Ma J."/>
        </authorList>
    </citation>
    <scope>NUCLEOTIDE SEQUENCE [LARGE SCALE GENOMIC DNA]</scope>
    <source>
        <strain evidence="3">KCTC 42586</strain>
    </source>
</reference>
<feature type="transmembrane region" description="Helical" evidence="1">
    <location>
        <begin position="210"/>
        <end position="228"/>
    </location>
</feature>
<gene>
    <name evidence="2" type="ORF">ACFPQ9_12925</name>
</gene>
<feature type="transmembrane region" description="Helical" evidence="1">
    <location>
        <begin position="321"/>
        <end position="343"/>
    </location>
</feature>
<evidence type="ECO:0000313" key="3">
    <source>
        <dbReference type="Proteomes" id="UP001596263"/>
    </source>
</evidence>
<feature type="transmembrane region" description="Helical" evidence="1">
    <location>
        <begin position="263"/>
        <end position="283"/>
    </location>
</feature>
<name>A0ABW0CG63_STRCD</name>
<dbReference type="Proteomes" id="UP001596263">
    <property type="component" value="Unassembled WGS sequence"/>
</dbReference>
<feature type="transmembrane region" description="Helical" evidence="1">
    <location>
        <begin position="234"/>
        <end position="251"/>
    </location>
</feature>
<feature type="transmembrane region" description="Helical" evidence="1">
    <location>
        <begin position="295"/>
        <end position="312"/>
    </location>
</feature>
<comment type="caution">
    <text evidence="2">The sequence shown here is derived from an EMBL/GenBank/DDBJ whole genome shotgun (WGS) entry which is preliminary data.</text>
</comment>
<organism evidence="2 3">
    <name type="scientific">Streptomyces coerulescens</name>
    <dbReference type="NCBI Taxonomy" id="29304"/>
    <lineage>
        <taxon>Bacteria</taxon>
        <taxon>Bacillati</taxon>
        <taxon>Actinomycetota</taxon>
        <taxon>Actinomycetes</taxon>
        <taxon>Kitasatosporales</taxon>
        <taxon>Streptomycetaceae</taxon>
        <taxon>Streptomyces</taxon>
    </lineage>
</organism>
<keyword evidence="3" id="KW-1185">Reference proteome</keyword>
<dbReference type="EMBL" id="JBHSKM010000007">
    <property type="protein sequence ID" value="MFC5214730.1"/>
    <property type="molecule type" value="Genomic_DNA"/>
</dbReference>
<keyword evidence="1" id="KW-1133">Transmembrane helix</keyword>
<dbReference type="RefSeq" id="WP_380851604.1">
    <property type="nucleotide sequence ID" value="NZ_JBHSKM010000007.1"/>
</dbReference>
<proteinExistence type="predicted"/>
<sequence length="520" mass="57041">MPVRYDQRALALVEVRGGPRDWEKAESEFTQRDWPIVTSFARGEGPSAGVLTPDGDSRLYGVEVHLFGARNNRTEQAAAWRVQRLAQAAKLEMYVRRCDVLDRDREQLTEWRTHTVAHRPPLRPPLRALPPVAKLRRIWAVLRTRAAERRGHHDTGTYVTGTASEARRLARMGMPTGAPARSDVDVRALQGRDRGHIVPRREEDGSRQRNRLVGWLLAMSFCAVVANHQSGPSVWFWGILAVACFAGALRSGTKIFLSGGRGLSVFIVCAAALILVAGPLGRIGSESDPVTPRQMLIWLAVLFTLRGIWLLVRQWTWGEWLAWMAPLVFTVGVSFVVASGSVLHALYADALGLDPEDLDVPGIWQVMAAGKLLAFLSLALFVPAAWGMAKHAHSSFVRPGETMNGTLYAAAQVMVIGLVTLLAIDSADDAVRAVRTAAEERKTAPPYFGVAPEWTCVEPTIAINRVNVQGAELHPTRPYLSFGVSGDDVVLWDTATAAPFKVPTGQVRLLPAKDPRKACD</sequence>
<feature type="transmembrane region" description="Helical" evidence="1">
    <location>
        <begin position="363"/>
        <end position="386"/>
    </location>
</feature>
<protein>
    <submittedName>
        <fullName evidence="2">NnrS multi-domain protein</fullName>
    </submittedName>
</protein>
<keyword evidence="1" id="KW-0472">Membrane</keyword>